<dbReference type="EMBL" id="CP002529">
    <property type="protein sequence ID" value="ADY00292.1"/>
    <property type="molecule type" value="Genomic_DNA"/>
</dbReference>
<dbReference type="AlphaFoldDB" id="F0QSE1"/>
<dbReference type="Proteomes" id="UP000007485">
    <property type="component" value="Chromosome"/>
</dbReference>
<dbReference type="eggNOG" id="arCOG01423">
    <property type="taxonomic scope" value="Archaea"/>
</dbReference>
<proteinExistence type="predicted"/>
<dbReference type="InterPro" id="IPR024271">
    <property type="entry name" value="DUF3782"/>
</dbReference>
<dbReference type="InterPro" id="IPR012431">
    <property type="entry name" value="PDDEXK_10"/>
</dbReference>
<dbReference type="Gene3D" id="1.10.287.1490">
    <property type="match status" value="1"/>
</dbReference>
<gene>
    <name evidence="1" type="ordered locus">VMUT_0075</name>
</gene>
<sequence length="305" mass="36156">MSIKDEFLRLLREDEEFRLLVMAYLGISDVQSALGRLVDAVGGLVRSQSVVMDVLSKILENIEKLWENQNKLWEEVKALRESQNKLWEENNKIWQEVKALRENQERLWQEVKALRENQDKTWKEIEKLWQELKTFREEQEKRWQENEKRWEETYKRFEAIETELRNLREDFNKSIMAVNRRLDALGARWGLISEEAFREGMRGVVERILGVAKVEKWSYNDVNGEVYGHPAMIDVDIVVKDGSHILVEVKSSVSRDDVAEFWRIGRLYERVNGVKPRLVIVSPYVDDRAMELARELGIEIYTEVT</sequence>
<reference evidence="1 2" key="1">
    <citation type="journal article" date="2011" name="J. Bacteriol.">
        <title>Complete genome sequence of 'Vulcanisaeta moutnovskia' strain 768-28, a novel member of the hyperthermophilic crenarchaeal genus vulcanisaeta.</title>
        <authorList>
            <person name="Gumerov V.M."/>
            <person name="Mardanov A.V."/>
            <person name="Beletsky A.V."/>
            <person name="Prokofeva M.I."/>
            <person name="Bonch-Osmolovskaya E.A."/>
            <person name="Ravin N.V."/>
            <person name="Skryabin K.G."/>
        </authorList>
    </citation>
    <scope>NUCLEOTIDE SEQUENCE [LARGE SCALE GENOMIC DNA]</scope>
    <source>
        <strain evidence="1 2">768-28</strain>
    </source>
</reference>
<name>F0QSE1_VULM7</name>
<evidence type="ECO:0000313" key="2">
    <source>
        <dbReference type="Proteomes" id="UP000007485"/>
    </source>
</evidence>
<dbReference type="PANTHER" id="PTHR34314:SF6">
    <property type="entry name" value="DUF3782 DOMAIN-CONTAINING PROTEIN"/>
    <property type="match status" value="1"/>
</dbReference>
<dbReference type="HOGENOM" id="CLU_064028_2_1_2"/>
<keyword evidence="2" id="KW-1185">Reference proteome</keyword>
<dbReference type="KEGG" id="vmo:VMUT_0075"/>
<dbReference type="GeneID" id="10287727"/>
<dbReference type="STRING" id="985053.VMUT_0075"/>
<dbReference type="Pfam" id="PF12644">
    <property type="entry name" value="DUF3782"/>
    <property type="match status" value="1"/>
</dbReference>
<dbReference type="SUPFAM" id="SSF52980">
    <property type="entry name" value="Restriction endonuclease-like"/>
    <property type="match status" value="1"/>
</dbReference>
<evidence type="ECO:0008006" key="3">
    <source>
        <dbReference type="Google" id="ProtNLM"/>
    </source>
</evidence>
<dbReference type="PANTHER" id="PTHR34314">
    <property type="entry name" value="CRENARCHAEAL PROTEIN, PUTATIVE-RELATED"/>
    <property type="match status" value="1"/>
</dbReference>
<dbReference type="InterPro" id="IPR011335">
    <property type="entry name" value="Restrct_endonuc-II-like"/>
</dbReference>
<accession>F0QSE1</accession>
<evidence type="ECO:0000313" key="1">
    <source>
        <dbReference type="EMBL" id="ADY00292.1"/>
    </source>
</evidence>
<dbReference type="RefSeq" id="WP_013603456.1">
    <property type="nucleotide sequence ID" value="NC_015151.1"/>
</dbReference>
<dbReference type="Pfam" id="PF07788">
    <property type="entry name" value="PDDEXK_10"/>
    <property type="match status" value="1"/>
</dbReference>
<organism evidence="1 2">
    <name type="scientific">Vulcanisaeta moutnovskia (strain 768-28)</name>
    <dbReference type="NCBI Taxonomy" id="985053"/>
    <lineage>
        <taxon>Archaea</taxon>
        <taxon>Thermoproteota</taxon>
        <taxon>Thermoprotei</taxon>
        <taxon>Thermoproteales</taxon>
        <taxon>Thermoproteaceae</taxon>
        <taxon>Vulcanisaeta</taxon>
    </lineage>
</organism>
<protein>
    <recommendedName>
        <fullName evidence="3">DUF3782 domain-containing protein</fullName>
    </recommendedName>
</protein>